<evidence type="ECO:0000313" key="3">
    <source>
        <dbReference type="EMBL" id="MBA8948885.1"/>
    </source>
</evidence>
<evidence type="ECO:0000256" key="2">
    <source>
        <dbReference type="SAM" id="Phobius"/>
    </source>
</evidence>
<accession>A0A7W3LIT9</accession>
<keyword evidence="2" id="KW-0812">Transmembrane</keyword>
<feature type="transmembrane region" description="Helical" evidence="2">
    <location>
        <begin position="183"/>
        <end position="205"/>
    </location>
</feature>
<sequence>MSHAPPVSLTKPPAERSERGDETTRHLCAGVYLDREFRDLVLRRIRHDTVHRVAPSYGFDLVPVVDHAWRCWVLETTRHGCTVALLLIAAWSSLPTALTVVCALGLWGLARPLLRLTPEVLRIRLRTARAEWFHRYKTRGELDDANRLKERTRRLKLGTACCGVMMVTPAVSAWSAGVPLLWVLAWSAVLLTLIAVVTAMLTAAWQRALNSTRHPGPLGPPRLSRRQEVIDRQQRHPVAVYRRPEPKKDDGVPLLRLEPDDDPNFFVGSGELVHRWLPPLTVQLLRDRRGTALANGAGHPVLPVDGGREFVTPPFQAHELVEHLRSRMKAIGRPSDLTRMPGYQVANRIYFAEGDAPDVRKALTERCAPETLRRIINEPYGPAQYFLEIRTTSSGELVTTVFLRVTVKGRSLSLDFAACALTRTPSRYRLHGRPVPHRAPALAGLAALRRLPLEVLDSWRLVVAPWVLARSLRVRRGGGGWGRSPEVCVREEVAADWRSADFDKPVILDQMKIIELRLLTAVKDFLRSRGVDTSAFERRAETIISANVLNMGGRVDITNSAVGDSAQVNLGTAVPHGGHDATVQGAHA</sequence>
<keyword evidence="2" id="KW-0472">Membrane</keyword>
<reference evidence="3 4" key="1">
    <citation type="submission" date="2020-08" db="EMBL/GenBank/DDBJ databases">
        <title>Genomic Encyclopedia of Type Strains, Phase IV (KMG-IV): sequencing the most valuable type-strain genomes for metagenomic binning, comparative biology and taxonomic classification.</title>
        <authorList>
            <person name="Goeker M."/>
        </authorList>
    </citation>
    <scope>NUCLEOTIDE SEQUENCE [LARGE SCALE GENOMIC DNA]</scope>
    <source>
        <strain evidence="3 4">DSM 44197</strain>
    </source>
</reference>
<evidence type="ECO:0000256" key="1">
    <source>
        <dbReference type="SAM" id="MobiDB-lite"/>
    </source>
</evidence>
<dbReference type="EMBL" id="JACJIA010000001">
    <property type="protein sequence ID" value="MBA8948885.1"/>
    <property type="molecule type" value="Genomic_DNA"/>
</dbReference>
<evidence type="ECO:0000313" key="4">
    <source>
        <dbReference type="Proteomes" id="UP000572680"/>
    </source>
</evidence>
<dbReference type="RefSeq" id="WP_182841441.1">
    <property type="nucleotide sequence ID" value="NZ_BAAALP010000006.1"/>
</dbReference>
<feature type="compositionally biased region" description="Basic and acidic residues" evidence="1">
    <location>
        <begin position="13"/>
        <end position="23"/>
    </location>
</feature>
<feature type="transmembrane region" description="Helical" evidence="2">
    <location>
        <begin position="157"/>
        <end position="177"/>
    </location>
</feature>
<proteinExistence type="predicted"/>
<keyword evidence="4" id="KW-1185">Reference proteome</keyword>
<feature type="region of interest" description="Disordered" evidence="1">
    <location>
        <begin position="1"/>
        <end position="23"/>
    </location>
</feature>
<organism evidence="3 4">
    <name type="scientific">Actinomadura namibiensis</name>
    <dbReference type="NCBI Taxonomy" id="182080"/>
    <lineage>
        <taxon>Bacteria</taxon>
        <taxon>Bacillati</taxon>
        <taxon>Actinomycetota</taxon>
        <taxon>Actinomycetes</taxon>
        <taxon>Streptosporangiales</taxon>
        <taxon>Thermomonosporaceae</taxon>
        <taxon>Actinomadura</taxon>
    </lineage>
</organism>
<feature type="transmembrane region" description="Helical" evidence="2">
    <location>
        <begin position="83"/>
        <end position="107"/>
    </location>
</feature>
<comment type="caution">
    <text evidence="3">The sequence shown here is derived from an EMBL/GenBank/DDBJ whole genome shotgun (WGS) entry which is preliminary data.</text>
</comment>
<keyword evidence="2" id="KW-1133">Transmembrane helix</keyword>
<dbReference type="Proteomes" id="UP000572680">
    <property type="component" value="Unassembled WGS sequence"/>
</dbReference>
<protein>
    <submittedName>
        <fullName evidence="3">Uncharacterized protein</fullName>
    </submittedName>
</protein>
<dbReference type="AlphaFoldDB" id="A0A7W3LIT9"/>
<name>A0A7W3LIT9_ACTNM</name>
<gene>
    <name evidence="3" type="ORF">HNR61_000483</name>
</gene>